<dbReference type="RefSeq" id="WP_018975967.1">
    <property type="nucleotide sequence ID" value="NZ_BMLN01000004.1"/>
</dbReference>
<keyword evidence="2" id="KW-1133">Transmembrane helix</keyword>
<dbReference type="Proteomes" id="UP000606653">
    <property type="component" value="Unassembled WGS sequence"/>
</dbReference>
<evidence type="ECO:0000313" key="3">
    <source>
        <dbReference type="EMBL" id="GGN98970.1"/>
    </source>
</evidence>
<name>A0ABQ2L0X5_9BACL</name>
<keyword evidence="4" id="KW-1185">Reference proteome</keyword>
<proteinExistence type="predicted"/>
<accession>A0ABQ2L0X5</accession>
<evidence type="ECO:0000256" key="1">
    <source>
        <dbReference type="SAM" id="Coils"/>
    </source>
</evidence>
<keyword evidence="1" id="KW-0175">Coiled coil</keyword>
<keyword evidence="2" id="KW-0472">Membrane</keyword>
<reference evidence="4" key="1">
    <citation type="journal article" date="2019" name="Int. J. Syst. Evol. Microbiol.">
        <title>The Global Catalogue of Microorganisms (GCM) 10K type strain sequencing project: providing services to taxonomists for standard genome sequencing and annotation.</title>
        <authorList>
            <consortium name="The Broad Institute Genomics Platform"/>
            <consortium name="The Broad Institute Genome Sequencing Center for Infectious Disease"/>
            <person name="Wu L."/>
            <person name="Ma J."/>
        </authorList>
    </citation>
    <scope>NUCLEOTIDE SEQUENCE [LARGE SCALE GENOMIC DNA]</scope>
    <source>
        <strain evidence="4">CGMCC 1.6964</strain>
    </source>
</reference>
<dbReference type="Gene3D" id="1.20.5.1700">
    <property type="match status" value="1"/>
</dbReference>
<protein>
    <submittedName>
        <fullName evidence="3">Uncharacterized protein</fullName>
    </submittedName>
</protein>
<dbReference type="EMBL" id="BMLN01000004">
    <property type="protein sequence ID" value="GGN98970.1"/>
    <property type="molecule type" value="Genomic_DNA"/>
</dbReference>
<evidence type="ECO:0000313" key="4">
    <source>
        <dbReference type="Proteomes" id="UP000606653"/>
    </source>
</evidence>
<keyword evidence="2" id="KW-0812">Transmembrane</keyword>
<evidence type="ECO:0000256" key="2">
    <source>
        <dbReference type="SAM" id="Phobius"/>
    </source>
</evidence>
<organism evidence="3 4">
    <name type="scientific">Saccharibacillus kuerlensis</name>
    <dbReference type="NCBI Taxonomy" id="459527"/>
    <lineage>
        <taxon>Bacteria</taxon>
        <taxon>Bacillati</taxon>
        <taxon>Bacillota</taxon>
        <taxon>Bacilli</taxon>
        <taxon>Bacillales</taxon>
        <taxon>Paenibacillaceae</taxon>
        <taxon>Saccharibacillus</taxon>
    </lineage>
</organism>
<feature type="coiled-coil region" evidence="1">
    <location>
        <begin position="53"/>
        <end position="118"/>
    </location>
</feature>
<feature type="transmembrane region" description="Helical" evidence="2">
    <location>
        <begin position="128"/>
        <end position="147"/>
    </location>
</feature>
<comment type="caution">
    <text evidence="3">The sequence shown here is derived from an EMBL/GenBank/DDBJ whole genome shotgun (WGS) entry which is preliminary data.</text>
</comment>
<gene>
    <name evidence="3" type="ORF">GCM10010969_18710</name>
</gene>
<sequence>MKHRFAAILRRSIPAALILSLLLLPVGRSAEAWEPFDNFMNGIETFGKLPSEVNQLRQSYEKTVDELEGAKADIQAYRNEMEIYRNEINQLNEQNKLLDEQNRQLQQTVTALNAVQEEREQSSRTLKTVIFVLVGLLVGYFIFIRVLRLGLRGRR</sequence>